<gene>
    <name evidence="11" type="ORF">JL107_05960</name>
    <name evidence="12" type="ORF">JL107_18065</name>
</gene>
<keyword evidence="13" id="KW-1185">Reference proteome</keyword>
<organism evidence="11 13">
    <name type="scientific">Nakamurella flavida</name>
    <dbReference type="NCBI Taxonomy" id="363630"/>
    <lineage>
        <taxon>Bacteria</taxon>
        <taxon>Bacillati</taxon>
        <taxon>Actinomycetota</taxon>
        <taxon>Actinomycetes</taxon>
        <taxon>Nakamurellales</taxon>
        <taxon>Nakamurellaceae</taxon>
        <taxon>Nakamurella</taxon>
    </lineage>
</organism>
<evidence type="ECO:0000256" key="8">
    <source>
        <dbReference type="RuleBase" id="RU000477"/>
    </source>
</evidence>
<dbReference type="PROSITE" id="PS00221">
    <property type="entry name" value="MIP"/>
    <property type="match status" value="1"/>
</dbReference>
<proteinExistence type="inferred from homology"/>
<evidence type="ECO:0000256" key="1">
    <source>
        <dbReference type="ARBA" id="ARBA00004651"/>
    </source>
</evidence>
<keyword evidence="3 8" id="KW-0813">Transport</keyword>
<dbReference type="Gene3D" id="1.20.1080.10">
    <property type="entry name" value="Glycerol uptake facilitator protein"/>
    <property type="match status" value="1"/>
</dbReference>
<dbReference type="GO" id="GO:0015250">
    <property type="term" value="F:water channel activity"/>
    <property type="evidence" value="ECO:0007669"/>
    <property type="project" value="TreeGrafter"/>
</dbReference>
<feature type="transmembrane region" description="Helical" evidence="10">
    <location>
        <begin position="199"/>
        <end position="221"/>
    </location>
</feature>
<comment type="caution">
    <text evidence="11">The sequence shown here is derived from an EMBL/GenBank/DDBJ whole genome shotgun (WGS) entry which is preliminary data.</text>
</comment>
<evidence type="ECO:0000313" key="13">
    <source>
        <dbReference type="Proteomes" id="UP000663801"/>
    </source>
</evidence>
<evidence type="ECO:0000256" key="9">
    <source>
        <dbReference type="SAM" id="MobiDB-lite"/>
    </source>
</evidence>
<evidence type="ECO:0000256" key="5">
    <source>
        <dbReference type="ARBA" id="ARBA00022692"/>
    </source>
</evidence>
<evidence type="ECO:0000256" key="3">
    <source>
        <dbReference type="ARBA" id="ARBA00022448"/>
    </source>
</evidence>
<evidence type="ECO:0000256" key="6">
    <source>
        <dbReference type="ARBA" id="ARBA00022989"/>
    </source>
</evidence>
<evidence type="ECO:0000256" key="2">
    <source>
        <dbReference type="ARBA" id="ARBA00006175"/>
    </source>
</evidence>
<dbReference type="InterPro" id="IPR022357">
    <property type="entry name" value="MIP_CS"/>
</dbReference>
<feature type="region of interest" description="Disordered" evidence="9">
    <location>
        <begin position="229"/>
        <end position="257"/>
    </location>
</feature>
<dbReference type="EMBL" id="JAERWL010000017">
    <property type="protein sequence ID" value="MBM9478358.1"/>
    <property type="molecule type" value="Genomic_DNA"/>
</dbReference>
<keyword evidence="6 10" id="KW-1133">Transmembrane helix</keyword>
<protein>
    <submittedName>
        <fullName evidence="11">Aquaporin</fullName>
    </submittedName>
</protein>
<evidence type="ECO:0000256" key="7">
    <source>
        <dbReference type="ARBA" id="ARBA00023136"/>
    </source>
</evidence>
<dbReference type="Pfam" id="PF00230">
    <property type="entry name" value="MIP"/>
    <property type="match status" value="1"/>
</dbReference>
<comment type="similarity">
    <text evidence="2 8">Belongs to the MIP/aquaporin (TC 1.A.8) family.</text>
</comment>
<evidence type="ECO:0000256" key="4">
    <source>
        <dbReference type="ARBA" id="ARBA00022475"/>
    </source>
</evidence>
<accession>A0A939C598</accession>
<comment type="subcellular location">
    <subcellularLocation>
        <location evidence="1">Cell membrane</location>
        <topology evidence="1">Multi-pass membrane protein</topology>
    </subcellularLocation>
</comment>
<dbReference type="PANTHER" id="PTHR19139">
    <property type="entry name" value="AQUAPORIN TRANSPORTER"/>
    <property type="match status" value="1"/>
</dbReference>
<feature type="transmembrane region" description="Helical" evidence="10">
    <location>
        <begin position="36"/>
        <end position="61"/>
    </location>
</feature>
<evidence type="ECO:0000313" key="11">
    <source>
        <dbReference type="EMBL" id="MBM9475982.1"/>
    </source>
</evidence>
<dbReference type="InterPro" id="IPR034294">
    <property type="entry name" value="Aquaporin_transptr"/>
</dbReference>
<reference evidence="11" key="1">
    <citation type="submission" date="2021-01" db="EMBL/GenBank/DDBJ databases">
        <title>KCTC 19127 draft genome.</title>
        <authorList>
            <person name="An D."/>
        </authorList>
    </citation>
    <scope>NUCLEOTIDE SEQUENCE</scope>
    <source>
        <strain evidence="11">KCTC 19127</strain>
    </source>
</reference>
<feature type="transmembrane region" description="Helical" evidence="10">
    <location>
        <begin position="82"/>
        <end position="102"/>
    </location>
</feature>
<feature type="transmembrane region" description="Helical" evidence="10">
    <location>
        <begin position="155"/>
        <end position="174"/>
    </location>
</feature>
<evidence type="ECO:0000256" key="10">
    <source>
        <dbReference type="SAM" id="Phobius"/>
    </source>
</evidence>
<dbReference type="InterPro" id="IPR000425">
    <property type="entry name" value="MIP"/>
</dbReference>
<keyword evidence="4" id="KW-1003">Cell membrane</keyword>
<keyword evidence="5 8" id="KW-0812">Transmembrane</keyword>
<evidence type="ECO:0000313" key="12">
    <source>
        <dbReference type="EMBL" id="MBM9478358.1"/>
    </source>
</evidence>
<dbReference type="Proteomes" id="UP000663801">
    <property type="component" value="Unassembled WGS sequence"/>
</dbReference>
<feature type="transmembrane region" description="Helical" evidence="10">
    <location>
        <begin position="122"/>
        <end position="148"/>
    </location>
</feature>
<dbReference type="InterPro" id="IPR023271">
    <property type="entry name" value="Aquaporin-like"/>
</dbReference>
<keyword evidence="7 10" id="KW-0472">Membrane</keyword>
<name>A0A939C598_9ACTN</name>
<dbReference type="RefSeq" id="WP_205256036.1">
    <property type="nucleotide sequence ID" value="NZ_BAAAPV010000002.1"/>
</dbReference>
<dbReference type="AlphaFoldDB" id="A0A939C598"/>
<dbReference type="EMBL" id="JAERWL010000005">
    <property type="protein sequence ID" value="MBM9475982.1"/>
    <property type="molecule type" value="Genomic_DNA"/>
</dbReference>
<dbReference type="PRINTS" id="PR00783">
    <property type="entry name" value="MINTRINSICP"/>
</dbReference>
<dbReference type="SUPFAM" id="SSF81338">
    <property type="entry name" value="Aquaporin-like"/>
    <property type="match status" value="1"/>
</dbReference>
<feature type="transmembrane region" description="Helical" evidence="10">
    <location>
        <begin position="12"/>
        <end position="30"/>
    </location>
</feature>
<dbReference type="PANTHER" id="PTHR19139:SF199">
    <property type="entry name" value="MIP17260P"/>
    <property type="match status" value="1"/>
</dbReference>
<feature type="compositionally biased region" description="Basic and acidic residues" evidence="9">
    <location>
        <begin position="231"/>
        <end position="245"/>
    </location>
</feature>
<sequence>MSTLVRKAVAELIGTAMLVFFAVGSAVFGIDKIGPVGVALAFGLVLLALAYSLGPVSGCHVNPAVTLGVLLRKGITATEAGVYWASQLVGGIIGAALIQLMLSAGGVTDQTGAKGTNNWGEGINATGAFIIEVLLTFLLVIVVLLTTAQAATPGFAGLAIGLVLTVIHLVGIPLDGTSVNPARSIGPALFEGGSALSHVWLFILGPLVGGALAALAAPLLAAPAVEAGRGGFERDNTDASPDRRGSSSRTAPKSRKR</sequence>
<dbReference type="GO" id="GO:0005886">
    <property type="term" value="C:plasma membrane"/>
    <property type="evidence" value="ECO:0007669"/>
    <property type="project" value="UniProtKB-SubCell"/>
</dbReference>